<name>A0A6N7XFC0_9FIRM</name>
<organism evidence="8 9">
    <name type="scientific">Tissierella pigra</name>
    <dbReference type="NCBI Taxonomy" id="2607614"/>
    <lineage>
        <taxon>Bacteria</taxon>
        <taxon>Bacillati</taxon>
        <taxon>Bacillota</taxon>
        <taxon>Tissierellia</taxon>
        <taxon>Tissierellales</taxon>
        <taxon>Tissierellaceae</taxon>
        <taxon>Tissierella</taxon>
    </lineage>
</organism>
<accession>A0A6N7XFC0</accession>
<dbReference type="EC" id="2.1.1.37" evidence="7"/>
<dbReference type="InterPro" id="IPR031303">
    <property type="entry name" value="C5_meth_CS"/>
</dbReference>
<dbReference type="Gene3D" id="3.40.50.150">
    <property type="entry name" value="Vaccinia Virus protein VP39"/>
    <property type="match status" value="1"/>
</dbReference>
<evidence type="ECO:0000256" key="2">
    <source>
        <dbReference type="ARBA" id="ARBA00022679"/>
    </source>
</evidence>
<dbReference type="InterPro" id="IPR050750">
    <property type="entry name" value="C5-MTase"/>
</dbReference>
<keyword evidence="9" id="KW-1185">Reference proteome</keyword>
<keyword evidence="4" id="KW-0680">Restriction system</keyword>
<keyword evidence="1 5" id="KW-0489">Methyltransferase</keyword>
<keyword evidence="3 5" id="KW-0949">S-adenosyl-L-methionine</keyword>
<dbReference type="PROSITE" id="PS00095">
    <property type="entry name" value="C5_MTASE_2"/>
    <property type="match status" value="1"/>
</dbReference>
<evidence type="ECO:0000313" key="8">
    <source>
        <dbReference type="EMBL" id="MSU00741.1"/>
    </source>
</evidence>
<dbReference type="GO" id="GO:0009307">
    <property type="term" value="P:DNA restriction-modification system"/>
    <property type="evidence" value="ECO:0007669"/>
    <property type="project" value="UniProtKB-KW"/>
</dbReference>
<evidence type="ECO:0000256" key="1">
    <source>
        <dbReference type="ARBA" id="ARBA00022603"/>
    </source>
</evidence>
<dbReference type="PANTHER" id="PTHR46098:SF1">
    <property type="entry name" value="TRNA (CYTOSINE(38)-C(5))-METHYLTRANSFERASE"/>
    <property type="match status" value="1"/>
</dbReference>
<evidence type="ECO:0000256" key="5">
    <source>
        <dbReference type="PROSITE-ProRule" id="PRU01016"/>
    </source>
</evidence>
<comment type="similarity">
    <text evidence="5 6">Belongs to the class I-like SAM-binding methyltransferase superfamily. C5-methyltransferase family.</text>
</comment>
<evidence type="ECO:0000256" key="7">
    <source>
        <dbReference type="RuleBase" id="RU000417"/>
    </source>
</evidence>
<comment type="catalytic activity">
    <reaction evidence="7">
        <text>a 2'-deoxycytidine in DNA + S-adenosyl-L-methionine = a 5-methyl-2'-deoxycytidine in DNA + S-adenosyl-L-homocysteine + H(+)</text>
        <dbReference type="Rhea" id="RHEA:13681"/>
        <dbReference type="Rhea" id="RHEA-COMP:11369"/>
        <dbReference type="Rhea" id="RHEA-COMP:11370"/>
        <dbReference type="ChEBI" id="CHEBI:15378"/>
        <dbReference type="ChEBI" id="CHEBI:57856"/>
        <dbReference type="ChEBI" id="CHEBI:59789"/>
        <dbReference type="ChEBI" id="CHEBI:85452"/>
        <dbReference type="ChEBI" id="CHEBI:85454"/>
        <dbReference type="EC" id="2.1.1.37"/>
    </reaction>
</comment>
<dbReference type="PANTHER" id="PTHR46098">
    <property type="entry name" value="TRNA (CYTOSINE(38)-C(5))-METHYLTRANSFERASE"/>
    <property type="match status" value="1"/>
</dbReference>
<comment type="caution">
    <text evidence="8">The sequence shown here is derived from an EMBL/GenBank/DDBJ whole genome shotgun (WGS) entry which is preliminary data.</text>
</comment>
<dbReference type="GO" id="GO:0032259">
    <property type="term" value="P:methylation"/>
    <property type="evidence" value="ECO:0007669"/>
    <property type="project" value="UniProtKB-KW"/>
</dbReference>
<dbReference type="SUPFAM" id="SSF53335">
    <property type="entry name" value="S-adenosyl-L-methionine-dependent methyltransferases"/>
    <property type="match status" value="1"/>
</dbReference>
<dbReference type="PRINTS" id="PR00105">
    <property type="entry name" value="C5METTRFRASE"/>
</dbReference>
<protein>
    <recommendedName>
        <fullName evidence="7">Cytosine-specific methyltransferase</fullName>
        <ecNumber evidence="7">2.1.1.37</ecNumber>
    </recommendedName>
</protein>
<dbReference type="InterPro" id="IPR029063">
    <property type="entry name" value="SAM-dependent_MTases_sf"/>
</dbReference>
<dbReference type="InterPro" id="IPR018117">
    <property type="entry name" value="C5_DNA_meth_AS"/>
</dbReference>
<dbReference type="Pfam" id="PF00145">
    <property type="entry name" value="DNA_methylase"/>
    <property type="match status" value="1"/>
</dbReference>
<sequence length="338" mass="37799">MINIKKKSLSGFTFIDLFAGLGGFRIALESLGAKCVYSSEWDEPVREVYAENFGDIPDGDITQVDENSIPDHDILCAGFPCQAFSISGKQRGFEDSRGTLFFDVARIVKAKKPKVVFMENVKNFASHDNGNTLSVVKTIMEELGYTFHQRVLNAADYGIPQKRERIYMVCFRNDLDIGEFNFPKPFPLKKHVEDFLLEDESQVEHLYIQRPDTYFNGVEDNKYSNKPIRLGIVNKGGQGERIYSVKGIAITLSANGGGIFAKTGGYLINGKTRKLHPRECARLMGFPDSYKICKSDNQAYKQFGNSVVIDVLQLIGQEIGSAMEGAKNEGNRIQTMAI</sequence>
<dbReference type="PROSITE" id="PS51679">
    <property type="entry name" value="SAM_MT_C5"/>
    <property type="match status" value="1"/>
</dbReference>
<dbReference type="Gene3D" id="3.90.120.10">
    <property type="entry name" value="DNA Methylase, subunit A, domain 2"/>
    <property type="match status" value="1"/>
</dbReference>
<dbReference type="InterPro" id="IPR001525">
    <property type="entry name" value="C5_MeTfrase"/>
</dbReference>
<dbReference type="CDD" id="cd00315">
    <property type="entry name" value="Cyt_C5_DNA_methylase"/>
    <property type="match status" value="1"/>
</dbReference>
<dbReference type="NCBIfam" id="TIGR00675">
    <property type="entry name" value="dcm"/>
    <property type="match status" value="1"/>
</dbReference>
<dbReference type="RefSeq" id="WP_154439160.1">
    <property type="nucleotide sequence ID" value="NZ_JAHLPJ010000001.1"/>
</dbReference>
<evidence type="ECO:0000256" key="3">
    <source>
        <dbReference type="ARBA" id="ARBA00022691"/>
    </source>
</evidence>
<dbReference type="EMBL" id="VUNQ01000007">
    <property type="protein sequence ID" value="MSU00741.1"/>
    <property type="molecule type" value="Genomic_DNA"/>
</dbReference>
<dbReference type="PROSITE" id="PS00094">
    <property type="entry name" value="C5_MTASE_1"/>
    <property type="match status" value="1"/>
</dbReference>
<proteinExistence type="inferred from homology"/>
<evidence type="ECO:0000256" key="4">
    <source>
        <dbReference type="ARBA" id="ARBA00022747"/>
    </source>
</evidence>
<feature type="active site" evidence="5">
    <location>
        <position position="81"/>
    </location>
</feature>
<evidence type="ECO:0000256" key="6">
    <source>
        <dbReference type="RuleBase" id="RU000416"/>
    </source>
</evidence>
<evidence type="ECO:0000313" key="9">
    <source>
        <dbReference type="Proteomes" id="UP000469523"/>
    </source>
</evidence>
<dbReference type="AlphaFoldDB" id="A0A6N7XFC0"/>
<reference evidence="8 9" key="1">
    <citation type="submission" date="2019-09" db="EMBL/GenBank/DDBJ databases">
        <title>In-depth cultivation of the pig gut microbiome towards novel bacterial diversity and tailored functional studies.</title>
        <authorList>
            <person name="Wylensek D."/>
            <person name="Hitch T.C.A."/>
            <person name="Clavel T."/>
        </authorList>
    </citation>
    <scope>NUCLEOTIDE SEQUENCE [LARGE SCALE GENOMIC DNA]</scope>
    <source>
        <strain evidence="8 9">WCA3-693-APC-4?</strain>
    </source>
</reference>
<dbReference type="GO" id="GO:0003886">
    <property type="term" value="F:DNA (cytosine-5-)-methyltransferase activity"/>
    <property type="evidence" value="ECO:0007669"/>
    <property type="project" value="UniProtKB-EC"/>
</dbReference>
<keyword evidence="2 5" id="KW-0808">Transferase</keyword>
<gene>
    <name evidence="8" type="ORF">FYJ83_04570</name>
</gene>
<dbReference type="Proteomes" id="UP000469523">
    <property type="component" value="Unassembled WGS sequence"/>
</dbReference>